<dbReference type="PROSITE" id="PS00198">
    <property type="entry name" value="4FE4S_FER_1"/>
    <property type="match status" value="1"/>
</dbReference>
<dbReference type="InterPro" id="IPR017900">
    <property type="entry name" value="4Fe4S_Fe_S_CS"/>
</dbReference>
<feature type="domain" description="4Fe-4S ferredoxin-type" evidence="9">
    <location>
        <begin position="50"/>
        <end position="81"/>
    </location>
</feature>
<keyword evidence="2 8" id="KW-0813">Transport</keyword>
<evidence type="ECO:0000256" key="6">
    <source>
        <dbReference type="ARBA" id="ARBA00023004"/>
    </source>
</evidence>
<evidence type="ECO:0000313" key="11">
    <source>
        <dbReference type="Proteomes" id="UP000671913"/>
    </source>
</evidence>
<dbReference type="KEGG" id="aaut:ACETAC_10655"/>
<sequence length="141" mass="15536">MKKINFKKELCMACHNCELGCATVHSKGKSLISAMEENVMPRIHIIYNEKKSSIVAEQCKQCKKPKCVEACPVGALSQNEEGMIVVDFEKCTGCGECEKACPFNAIRIREKCIKCDLCEGVSDIPACVMYCPAGALTYKES</sequence>
<evidence type="ECO:0000259" key="9">
    <source>
        <dbReference type="PROSITE" id="PS51379"/>
    </source>
</evidence>
<dbReference type="PRINTS" id="PR00354">
    <property type="entry name" value="7FE8SFRDOXIN"/>
</dbReference>
<protein>
    <recommendedName>
        <fullName evidence="8">Ferredoxin</fullName>
    </recommendedName>
</protein>
<dbReference type="GO" id="GO:0046872">
    <property type="term" value="F:metal ion binding"/>
    <property type="evidence" value="ECO:0007669"/>
    <property type="project" value="UniProtKB-UniRule"/>
</dbReference>
<comment type="function">
    <text evidence="8">Ferredoxins are iron-sulfur proteins that transfer electrons in a wide variety of metabolic reactions.</text>
</comment>
<dbReference type="InterPro" id="IPR017896">
    <property type="entry name" value="4Fe4S_Fe-S-bd"/>
</dbReference>
<accession>A0A975AVN2</accession>
<reference evidence="10" key="1">
    <citation type="submission" date="2020-08" db="EMBL/GenBank/DDBJ databases">
        <title>Genomic insights into the carbon and energy metabolism of the first obligate autotrophic acetogenic bacterium Aceticella autotrophica gen. nov., sp. nov.</title>
        <authorList>
            <person name="Toshchakov S.V."/>
            <person name="Elcheninov A.G."/>
            <person name="Kublanov I.V."/>
            <person name="Frolov E.N."/>
            <person name="Lebedinsky A.V."/>
        </authorList>
    </citation>
    <scope>NUCLEOTIDE SEQUENCE</scope>
    <source>
        <strain evidence="10">3443-3Ac</strain>
    </source>
</reference>
<keyword evidence="7 8" id="KW-0411">Iron-sulfur</keyword>
<dbReference type="Pfam" id="PF13247">
    <property type="entry name" value="Fer4_11"/>
    <property type="match status" value="1"/>
</dbReference>
<dbReference type="PANTHER" id="PTHR42859:SF10">
    <property type="entry name" value="DIMETHYLSULFOXIDE REDUCTASE CHAIN B"/>
    <property type="match status" value="1"/>
</dbReference>
<keyword evidence="3 8" id="KW-0004">4Fe-4S</keyword>
<dbReference type="InterPro" id="IPR050294">
    <property type="entry name" value="RnfB_subfamily"/>
</dbReference>
<keyword evidence="6 8" id="KW-0408">Iron</keyword>
<dbReference type="GO" id="GO:0051539">
    <property type="term" value="F:4 iron, 4 sulfur cluster binding"/>
    <property type="evidence" value="ECO:0007669"/>
    <property type="project" value="UniProtKB-UniRule"/>
</dbReference>
<dbReference type="PROSITE" id="PS51379">
    <property type="entry name" value="4FE4S_FER_2"/>
    <property type="match status" value="2"/>
</dbReference>
<evidence type="ECO:0000256" key="5">
    <source>
        <dbReference type="ARBA" id="ARBA00022982"/>
    </source>
</evidence>
<dbReference type="RefSeq" id="WP_284679964.1">
    <property type="nucleotide sequence ID" value="NZ_CP060096.1"/>
</dbReference>
<feature type="domain" description="4Fe-4S ferredoxin-type" evidence="9">
    <location>
        <begin position="82"/>
        <end position="111"/>
    </location>
</feature>
<dbReference type="PANTHER" id="PTHR42859">
    <property type="entry name" value="OXIDOREDUCTASE"/>
    <property type="match status" value="1"/>
</dbReference>
<organism evidence="10 11">
    <name type="scientific">Aceticella autotrophica</name>
    <dbReference type="NCBI Taxonomy" id="2755338"/>
    <lineage>
        <taxon>Bacteria</taxon>
        <taxon>Bacillati</taxon>
        <taxon>Bacillota</taxon>
        <taxon>Clostridia</taxon>
        <taxon>Thermoanaerobacterales</taxon>
        <taxon>Thermoanaerobacteraceae</taxon>
        <taxon>Aceticella</taxon>
    </lineage>
</organism>
<proteinExistence type="predicted"/>
<dbReference type="InterPro" id="IPR000813">
    <property type="entry name" value="7Fe_ferredoxin"/>
</dbReference>
<dbReference type="Proteomes" id="UP000671913">
    <property type="component" value="Chromosome"/>
</dbReference>
<keyword evidence="11" id="KW-1185">Reference proteome</keyword>
<dbReference type="SUPFAM" id="SSF54862">
    <property type="entry name" value="4Fe-4S ferredoxins"/>
    <property type="match status" value="1"/>
</dbReference>
<keyword evidence="5 8" id="KW-0249">Electron transport</keyword>
<dbReference type="Gene3D" id="3.30.70.20">
    <property type="match status" value="2"/>
</dbReference>
<evidence type="ECO:0000256" key="4">
    <source>
        <dbReference type="ARBA" id="ARBA00022723"/>
    </source>
</evidence>
<dbReference type="GO" id="GO:0009055">
    <property type="term" value="F:electron transfer activity"/>
    <property type="evidence" value="ECO:0007669"/>
    <property type="project" value="UniProtKB-UniRule"/>
</dbReference>
<name>A0A975AVN2_9THEO</name>
<evidence type="ECO:0000313" key="10">
    <source>
        <dbReference type="EMBL" id="QSZ27276.1"/>
    </source>
</evidence>
<dbReference type="AlphaFoldDB" id="A0A975AVN2"/>
<evidence type="ECO:0000256" key="7">
    <source>
        <dbReference type="ARBA" id="ARBA00023014"/>
    </source>
</evidence>
<gene>
    <name evidence="10" type="ORF">ACETAC_10655</name>
</gene>
<keyword evidence="4 8" id="KW-0479">Metal-binding</keyword>
<comment type="cofactor">
    <cofactor evidence="1 8">
        <name>[4Fe-4S] cluster</name>
        <dbReference type="ChEBI" id="CHEBI:49883"/>
    </cofactor>
</comment>
<evidence type="ECO:0000256" key="2">
    <source>
        <dbReference type="ARBA" id="ARBA00022448"/>
    </source>
</evidence>
<evidence type="ECO:0000256" key="1">
    <source>
        <dbReference type="ARBA" id="ARBA00001966"/>
    </source>
</evidence>
<evidence type="ECO:0000256" key="3">
    <source>
        <dbReference type="ARBA" id="ARBA00022485"/>
    </source>
</evidence>
<evidence type="ECO:0000256" key="8">
    <source>
        <dbReference type="RuleBase" id="RU365098"/>
    </source>
</evidence>
<dbReference type="EMBL" id="CP060096">
    <property type="protein sequence ID" value="QSZ27276.1"/>
    <property type="molecule type" value="Genomic_DNA"/>
</dbReference>